<evidence type="ECO:0000259" key="1">
    <source>
        <dbReference type="PROSITE" id="PS50883"/>
    </source>
</evidence>
<protein>
    <recommendedName>
        <fullName evidence="1">EAL domain-containing protein</fullName>
    </recommendedName>
</protein>
<gene>
    <name evidence="2" type="ORF">SDC9_163287</name>
</gene>
<feature type="domain" description="EAL" evidence="1">
    <location>
        <begin position="1"/>
        <end position="52"/>
    </location>
</feature>
<dbReference type="InterPro" id="IPR035919">
    <property type="entry name" value="EAL_sf"/>
</dbReference>
<accession>A0A645FNG6</accession>
<evidence type="ECO:0000313" key="2">
    <source>
        <dbReference type="EMBL" id="MPN15951.1"/>
    </source>
</evidence>
<dbReference type="AlphaFoldDB" id="A0A645FNG6"/>
<dbReference type="EMBL" id="VSSQ01062838">
    <property type="protein sequence ID" value="MPN15951.1"/>
    <property type="molecule type" value="Genomic_DNA"/>
</dbReference>
<reference evidence="2" key="1">
    <citation type="submission" date="2019-08" db="EMBL/GenBank/DDBJ databases">
        <authorList>
            <person name="Kucharzyk K."/>
            <person name="Murdoch R.W."/>
            <person name="Higgins S."/>
            <person name="Loffler F."/>
        </authorList>
    </citation>
    <scope>NUCLEOTIDE SEQUENCE</scope>
</reference>
<proteinExistence type="predicted"/>
<comment type="caution">
    <text evidence="2">The sequence shown here is derived from an EMBL/GenBank/DDBJ whole genome shotgun (WGS) entry which is preliminary data.</text>
</comment>
<sequence>MKLKIVAEGVELAEQAAYLASLDEEACILCQGFHFARPRPVEGWLADLTAPSAKPC</sequence>
<dbReference type="PROSITE" id="PS50883">
    <property type="entry name" value="EAL"/>
    <property type="match status" value="1"/>
</dbReference>
<name>A0A645FNG6_9ZZZZ</name>
<dbReference type="InterPro" id="IPR001633">
    <property type="entry name" value="EAL_dom"/>
</dbReference>
<dbReference type="Gene3D" id="3.20.20.450">
    <property type="entry name" value="EAL domain"/>
    <property type="match status" value="1"/>
</dbReference>
<dbReference type="SUPFAM" id="SSF141868">
    <property type="entry name" value="EAL domain-like"/>
    <property type="match status" value="1"/>
</dbReference>
<organism evidence="2">
    <name type="scientific">bioreactor metagenome</name>
    <dbReference type="NCBI Taxonomy" id="1076179"/>
    <lineage>
        <taxon>unclassified sequences</taxon>
        <taxon>metagenomes</taxon>
        <taxon>ecological metagenomes</taxon>
    </lineage>
</organism>